<reference evidence="2 3" key="1">
    <citation type="submission" date="2019-05" db="EMBL/GenBank/DDBJ databases">
        <title>Comparative genomics and metabolomics analyses of clavulanic acid producing Streptomyces species provides insight into specialized metabolism and evolution of beta-lactam biosynthetic gene clusters.</title>
        <authorList>
            <person name="Moore M.A."/>
            <person name="Cruz-Morales P."/>
            <person name="Barona Gomez F."/>
            <person name="Kapil T."/>
        </authorList>
    </citation>
    <scope>NUCLEOTIDE SEQUENCE [LARGE SCALE GENOMIC DNA]</scope>
    <source>
        <strain evidence="2 3">NRRL 5741</strain>
    </source>
</reference>
<feature type="signal peptide" evidence="1">
    <location>
        <begin position="1"/>
        <end position="22"/>
    </location>
</feature>
<evidence type="ECO:0000256" key="1">
    <source>
        <dbReference type="SAM" id="SignalP"/>
    </source>
</evidence>
<dbReference type="EMBL" id="VCLA01000027">
    <property type="protein sequence ID" value="MQS99389.1"/>
    <property type="molecule type" value="Genomic_DNA"/>
</dbReference>
<feature type="chain" id="PRO_5038707890" description="Secreted protein" evidence="1">
    <location>
        <begin position="23"/>
        <end position="127"/>
    </location>
</feature>
<dbReference type="OrthoDB" id="3870331at2"/>
<proteinExistence type="predicted"/>
<sequence>MAPRRRIALAIATAALIVPVTAGCGAIDKALDCVQTAEAVTTSVGKLTEAVATAAEDPTQVREALDSIDKELKDLGDTTDDADLNKAVDDLEAGIGNVRESIEGGDPTPDLKPVTDAAAELGKVCSP</sequence>
<dbReference type="PROSITE" id="PS51257">
    <property type="entry name" value="PROKAR_LIPOPROTEIN"/>
    <property type="match status" value="1"/>
</dbReference>
<keyword evidence="1" id="KW-0732">Signal</keyword>
<protein>
    <recommendedName>
        <fullName evidence="4">Secreted protein</fullName>
    </recommendedName>
</protein>
<gene>
    <name evidence="2" type="ORF">FF041_03970</name>
</gene>
<dbReference type="RefSeq" id="WP_153485063.1">
    <property type="nucleotide sequence ID" value="NZ_JBEPDZ010000011.1"/>
</dbReference>
<evidence type="ECO:0008006" key="4">
    <source>
        <dbReference type="Google" id="ProtNLM"/>
    </source>
</evidence>
<name>A0A646KB93_STRJU</name>
<organism evidence="2 3">
    <name type="scientific">Streptomyces jumonjinensis</name>
    <dbReference type="NCBI Taxonomy" id="1945"/>
    <lineage>
        <taxon>Bacteria</taxon>
        <taxon>Bacillati</taxon>
        <taxon>Actinomycetota</taxon>
        <taxon>Actinomycetes</taxon>
        <taxon>Kitasatosporales</taxon>
        <taxon>Streptomycetaceae</taxon>
        <taxon>Streptomyces</taxon>
    </lineage>
</organism>
<comment type="caution">
    <text evidence="2">The sequence shown here is derived from an EMBL/GenBank/DDBJ whole genome shotgun (WGS) entry which is preliminary data.</text>
</comment>
<accession>A0A646KB93</accession>
<evidence type="ECO:0000313" key="3">
    <source>
        <dbReference type="Proteomes" id="UP000419138"/>
    </source>
</evidence>
<dbReference type="AlphaFoldDB" id="A0A646KB93"/>
<dbReference type="Proteomes" id="UP000419138">
    <property type="component" value="Unassembled WGS sequence"/>
</dbReference>
<evidence type="ECO:0000313" key="2">
    <source>
        <dbReference type="EMBL" id="MQS99389.1"/>
    </source>
</evidence>
<keyword evidence="3" id="KW-1185">Reference proteome</keyword>